<protein>
    <submittedName>
        <fullName evidence="1">11579_t:CDS:1</fullName>
    </submittedName>
</protein>
<reference evidence="1" key="1">
    <citation type="submission" date="2021-06" db="EMBL/GenBank/DDBJ databases">
        <authorList>
            <person name="Kallberg Y."/>
            <person name="Tangrot J."/>
            <person name="Rosling A."/>
        </authorList>
    </citation>
    <scope>NUCLEOTIDE SEQUENCE</scope>
    <source>
        <strain evidence="1">CL551</strain>
    </source>
</reference>
<keyword evidence="2" id="KW-1185">Reference proteome</keyword>
<comment type="caution">
    <text evidence="1">The sequence shown here is derived from an EMBL/GenBank/DDBJ whole genome shotgun (WGS) entry which is preliminary data.</text>
</comment>
<name>A0A9N9N590_9GLOM</name>
<gene>
    <name evidence="1" type="ORF">AMORRO_LOCUS12246</name>
</gene>
<sequence length="89" mass="10275">MPFKLIFIEHSLYPKSTTMPSLRSTLFPSQVSNCMSMKSRSYWQKTEERKVSVWTACSPAIDLEIVFKRKVPQSFLESSKINAAELRLS</sequence>
<dbReference type="AlphaFoldDB" id="A0A9N9N590"/>
<dbReference type="EMBL" id="CAJVPV010017568">
    <property type="protein sequence ID" value="CAG8703142.1"/>
    <property type="molecule type" value="Genomic_DNA"/>
</dbReference>
<evidence type="ECO:0000313" key="2">
    <source>
        <dbReference type="Proteomes" id="UP000789342"/>
    </source>
</evidence>
<dbReference type="Proteomes" id="UP000789342">
    <property type="component" value="Unassembled WGS sequence"/>
</dbReference>
<organism evidence="1 2">
    <name type="scientific">Acaulospora morrowiae</name>
    <dbReference type="NCBI Taxonomy" id="94023"/>
    <lineage>
        <taxon>Eukaryota</taxon>
        <taxon>Fungi</taxon>
        <taxon>Fungi incertae sedis</taxon>
        <taxon>Mucoromycota</taxon>
        <taxon>Glomeromycotina</taxon>
        <taxon>Glomeromycetes</taxon>
        <taxon>Diversisporales</taxon>
        <taxon>Acaulosporaceae</taxon>
        <taxon>Acaulospora</taxon>
    </lineage>
</organism>
<accession>A0A9N9N590</accession>
<evidence type="ECO:0000313" key="1">
    <source>
        <dbReference type="EMBL" id="CAG8703142.1"/>
    </source>
</evidence>
<proteinExistence type="predicted"/>